<evidence type="ECO:0000256" key="3">
    <source>
        <dbReference type="ARBA" id="ARBA00022448"/>
    </source>
</evidence>
<name>A0A5C5SCI9_9STRE</name>
<protein>
    <submittedName>
        <fullName evidence="12">Bacteriocin secretion accessory protein</fullName>
    </submittedName>
</protein>
<dbReference type="EMBL" id="VOHL01000001">
    <property type="protein sequence ID" value="TWS98797.1"/>
    <property type="molecule type" value="Genomic_DNA"/>
</dbReference>
<feature type="domain" description="LcnD-like barrel-sandwich hybrid" evidence="10">
    <location>
        <begin position="58"/>
        <end position="345"/>
    </location>
</feature>
<keyword evidence="3" id="KW-0813">Transport</keyword>
<dbReference type="PANTHER" id="PTHR30386:SF26">
    <property type="entry name" value="TRANSPORT PROTEIN COMB"/>
    <property type="match status" value="1"/>
</dbReference>
<dbReference type="NCBIfam" id="TIGR01000">
    <property type="entry name" value="bacteriocin_acc"/>
    <property type="match status" value="1"/>
</dbReference>
<evidence type="ECO:0000313" key="13">
    <source>
        <dbReference type="Proteomes" id="UP000317430"/>
    </source>
</evidence>
<evidence type="ECO:0000313" key="12">
    <source>
        <dbReference type="EMBL" id="TWS98797.1"/>
    </source>
</evidence>
<keyword evidence="13" id="KW-1185">Reference proteome</keyword>
<dbReference type="Proteomes" id="UP000317430">
    <property type="component" value="Unassembled WGS sequence"/>
</dbReference>
<dbReference type="GO" id="GO:0005886">
    <property type="term" value="C:plasma membrane"/>
    <property type="evidence" value="ECO:0007669"/>
    <property type="project" value="UniProtKB-SubCell"/>
</dbReference>
<gene>
    <name evidence="12" type="ORF">FRX57_00865</name>
</gene>
<dbReference type="InterPro" id="IPR058786">
    <property type="entry name" value="BSH_LcnD"/>
</dbReference>
<evidence type="ECO:0000256" key="1">
    <source>
        <dbReference type="ARBA" id="ARBA00004162"/>
    </source>
</evidence>
<dbReference type="Pfam" id="PF25935">
    <property type="entry name" value="BSH_LcnD"/>
    <property type="match status" value="1"/>
</dbReference>
<evidence type="ECO:0000259" key="9">
    <source>
        <dbReference type="Pfam" id="PF25887"/>
    </source>
</evidence>
<evidence type="ECO:0000256" key="8">
    <source>
        <dbReference type="SAM" id="Phobius"/>
    </source>
</evidence>
<organism evidence="12 13">
    <name type="scientific">Streptococcus cuniculipharyngis</name>
    <dbReference type="NCBI Taxonomy" id="1562651"/>
    <lineage>
        <taxon>Bacteria</taxon>
        <taxon>Bacillati</taxon>
        <taxon>Bacillota</taxon>
        <taxon>Bacilli</taxon>
        <taxon>Lactobacillales</taxon>
        <taxon>Streptococcaceae</taxon>
        <taxon>Streptococcus</taxon>
    </lineage>
</organism>
<keyword evidence="7" id="KW-0175">Coiled coil</keyword>
<keyword evidence="5 8" id="KW-1133">Transmembrane helix</keyword>
<evidence type="ECO:0000256" key="5">
    <source>
        <dbReference type="ARBA" id="ARBA00022989"/>
    </source>
</evidence>
<dbReference type="RefSeq" id="WP_146565720.1">
    <property type="nucleotide sequence ID" value="NZ_VOHL01000001.1"/>
</dbReference>
<dbReference type="Pfam" id="PF25940">
    <property type="entry name" value="LcnD_C"/>
    <property type="match status" value="1"/>
</dbReference>
<evidence type="ECO:0000256" key="6">
    <source>
        <dbReference type="ARBA" id="ARBA00023136"/>
    </source>
</evidence>
<dbReference type="Gene3D" id="1.10.287.470">
    <property type="entry name" value="Helix hairpin bin"/>
    <property type="match status" value="1"/>
</dbReference>
<dbReference type="Gene3D" id="2.40.30.170">
    <property type="match status" value="1"/>
</dbReference>
<keyword evidence="4 8" id="KW-0812">Transmembrane</keyword>
<accession>A0A5C5SCI9</accession>
<evidence type="ECO:0000256" key="4">
    <source>
        <dbReference type="ARBA" id="ARBA00022692"/>
    </source>
</evidence>
<proteinExistence type="inferred from homology"/>
<dbReference type="InterPro" id="IPR005696">
    <property type="entry name" value="MesE/LcnD"/>
</dbReference>
<dbReference type="AlphaFoldDB" id="A0A5C5SCI9"/>
<dbReference type="PANTHER" id="PTHR30386">
    <property type="entry name" value="MEMBRANE FUSION SUBUNIT OF EMRAB-TOLC MULTIDRUG EFFLUX PUMP"/>
    <property type="match status" value="1"/>
</dbReference>
<comment type="caution">
    <text evidence="12">The sequence shown here is derived from an EMBL/GenBank/DDBJ whole genome shotgun (WGS) entry which is preliminary data.</text>
</comment>
<dbReference type="InterPro" id="IPR050739">
    <property type="entry name" value="MFP"/>
</dbReference>
<feature type="domain" description="LcnD-like C-terminal" evidence="11">
    <location>
        <begin position="351"/>
        <end position="438"/>
    </location>
</feature>
<dbReference type="OrthoDB" id="2237368at2"/>
<dbReference type="Pfam" id="PF25887">
    <property type="entry name" value="HB_LcnD"/>
    <property type="match status" value="1"/>
</dbReference>
<comment type="subcellular location">
    <subcellularLocation>
        <location evidence="1">Cell membrane</location>
        <topology evidence="1">Single-pass membrane protein</topology>
    </subcellularLocation>
</comment>
<reference evidence="12 13" key="1">
    <citation type="submission" date="2019-08" db="EMBL/GenBank/DDBJ databases">
        <authorList>
            <person name="Lei W."/>
        </authorList>
    </citation>
    <scope>NUCLEOTIDE SEQUENCE [LARGE SCALE GENOMIC DNA]</scope>
    <source>
        <strain evidence="12 13">CCUG 66496</strain>
    </source>
</reference>
<sequence length="453" mass="51095">MNPNLFKSAEFYQRRYHNFATLLILPLSLLLIFLVLFSFFVKKEVTVISRGEITPTKIIASIQSTSNNPITTNKLSHNQLVKKDELLLQYSEIIESSKKQALDNQLDMLNRQKTELETLIASLEQGTNLFLEEDEFGYSNTFNNFIMQSQDLELGISKINTEVTNQATIANNTVAAIDTQINKLSQQLMEYDELKQAITNRTPNLSSGNPHQATLNNYLAQSQHQVDSTLVDQYLSQINQNISNIESSIANLNIQKAGTGSVASYDNSLSTKIEALRSQFLQNASQQVTTINNQIIEIQAQLEQATISLQNNTITAPETGIIHLNSEFLGKNFIPTSSEIAQIYPNINEIKEVLITYYVSSEYISLLKEHQISRLSLEKIGNQKIMIIGTIQSIDKTATKTEQANLFKVTALVKLSNKESHIIQYGLQGRVTTVIAKKTYFNYYKDKILSNYN</sequence>
<dbReference type="Gene3D" id="2.40.50.100">
    <property type="match status" value="1"/>
</dbReference>
<feature type="transmembrane region" description="Helical" evidence="8">
    <location>
        <begin position="20"/>
        <end position="41"/>
    </location>
</feature>
<evidence type="ECO:0000256" key="7">
    <source>
        <dbReference type="SAM" id="Coils"/>
    </source>
</evidence>
<keyword evidence="6 8" id="KW-0472">Membrane</keyword>
<evidence type="ECO:0000259" key="10">
    <source>
        <dbReference type="Pfam" id="PF25935"/>
    </source>
</evidence>
<dbReference type="InterPro" id="IPR058795">
    <property type="entry name" value="LcnD_C"/>
</dbReference>
<comment type="similarity">
    <text evidence="2">Belongs to the membrane fusion protein (MFP) (TC 8.A.1) family.</text>
</comment>
<evidence type="ECO:0000259" key="11">
    <source>
        <dbReference type="Pfam" id="PF25940"/>
    </source>
</evidence>
<feature type="coiled-coil region" evidence="7">
    <location>
        <begin position="99"/>
        <end position="126"/>
    </location>
</feature>
<feature type="domain" description="LcnD-like long helical bundle" evidence="9">
    <location>
        <begin position="99"/>
        <end position="306"/>
    </location>
</feature>
<evidence type="ECO:0000256" key="2">
    <source>
        <dbReference type="ARBA" id="ARBA00009477"/>
    </source>
</evidence>
<dbReference type="InterPro" id="IPR058794">
    <property type="entry name" value="HB_LcnD"/>
</dbReference>